<dbReference type="Pfam" id="PF00474">
    <property type="entry name" value="SSF"/>
    <property type="match status" value="1"/>
</dbReference>
<feature type="transmembrane region" description="Helical" evidence="7">
    <location>
        <begin position="74"/>
        <end position="103"/>
    </location>
</feature>
<feature type="transmembrane region" description="Helical" evidence="7">
    <location>
        <begin position="529"/>
        <end position="550"/>
    </location>
</feature>
<dbReference type="RefSeq" id="XP_022320874.1">
    <property type="nucleotide sequence ID" value="XM_022465166.1"/>
</dbReference>
<evidence type="ECO:0000313" key="10">
    <source>
        <dbReference type="RefSeq" id="XP_022320875.1"/>
    </source>
</evidence>
<evidence type="ECO:0000256" key="5">
    <source>
        <dbReference type="ARBA" id="ARBA00023136"/>
    </source>
</evidence>
<proteinExistence type="inferred from homology"/>
<dbReference type="NCBIfam" id="TIGR00813">
    <property type="entry name" value="sss"/>
    <property type="match status" value="1"/>
</dbReference>
<dbReference type="KEGG" id="cvn:111123075"/>
<evidence type="ECO:0000313" key="9">
    <source>
        <dbReference type="RefSeq" id="XP_022320874.1"/>
    </source>
</evidence>
<feature type="transmembrane region" description="Helical" evidence="7">
    <location>
        <begin position="277"/>
        <end position="295"/>
    </location>
</feature>
<dbReference type="PROSITE" id="PS50283">
    <property type="entry name" value="NA_SOLUT_SYMP_3"/>
    <property type="match status" value="1"/>
</dbReference>
<protein>
    <submittedName>
        <fullName evidence="9 10">Sodium/glucose cotransporter 4-like</fullName>
    </submittedName>
</protein>
<sequence>MEAGLKSWVDILVVVLYFVFVLLVGVWSIWKKERSTTRGYFLAGRAMLWFPIGASLFSSNIGSEHFIGLAGSGAASGIAVVAFEWGSALCLLLLGWVFLPVYLSSGIFTIPEYLNRRFGGSRLRIYLSLLLQFLNIITKISVDVYAGSVFVQQALGWNTYISIAAILAVTAVYTVIGGLAAVIFTDTLQTVIMLIGSITLSVLAFMKVGGIQGLMIKYFEAIPPRGLPGELTLSNATNSSIAYNNSSYSLMNATISTCGLPRSDAFHILRDPVSADLPWPGILVRSTFVSVWYWCADQVIVQRTLAAKSIAHARAATILAGYLKFLPLFLIIMPGMISRVLFPESVACSDPETCLKVCDNAAGCSNIAYPQLILGLAPTGMRGLMVAVMMAAVMSSLTSIFNSASTLFTMDIWRRIRKQATERELLIVGKIFVIVLVGISILWIPLIKAAQQGQLFLYIQALTGYVSPPICSLFLLAIFVPRVNEQGAFWGLVIGHLVGLTRMVLDFVYPSPGCGKDDNRPSIVKDIHFTYFSAILLVLAALVILLVSLITKRPDKRKLKGLTFWTSEPIGPKPIKQEETATGDKFLLNVENELRTSIDVKETFEVKPSEEEGTSSIPPTKLNKLYMDRKTNLFLNINACALLGVFVFLYCLFG</sequence>
<organism evidence="8 9">
    <name type="scientific">Crassostrea virginica</name>
    <name type="common">Eastern oyster</name>
    <dbReference type="NCBI Taxonomy" id="6565"/>
    <lineage>
        <taxon>Eukaryota</taxon>
        <taxon>Metazoa</taxon>
        <taxon>Spiralia</taxon>
        <taxon>Lophotrochozoa</taxon>
        <taxon>Mollusca</taxon>
        <taxon>Bivalvia</taxon>
        <taxon>Autobranchia</taxon>
        <taxon>Pteriomorphia</taxon>
        <taxon>Ostreida</taxon>
        <taxon>Ostreoidea</taxon>
        <taxon>Ostreidae</taxon>
        <taxon>Crassostrea</taxon>
    </lineage>
</organism>
<evidence type="ECO:0000256" key="2">
    <source>
        <dbReference type="ARBA" id="ARBA00006434"/>
    </source>
</evidence>
<feature type="transmembrane region" description="Helical" evidence="7">
    <location>
        <begin position="160"/>
        <end position="184"/>
    </location>
</feature>
<evidence type="ECO:0000256" key="6">
    <source>
        <dbReference type="RuleBase" id="RU362091"/>
    </source>
</evidence>
<dbReference type="PROSITE" id="PS00457">
    <property type="entry name" value="NA_SOLUT_SYMP_2"/>
    <property type="match status" value="1"/>
</dbReference>
<gene>
    <name evidence="9 10" type="primary">LOC111123075</name>
</gene>
<dbReference type="PANTHER" id="PTHR11819">
    <property type="entry name" value="SOLUTE CARRIER FAMILY 5"/>
    <property type="match status" value="1"/>
</dbReference>
<name>A0A8B8D049_CRAVI</name>
<evidence type="ECO:0000313" key="8">
    <source>
        <dbReference type="Proteomes" id="UP000694844"/>
    </source>
</evidence>
<keyword evidence="4 7" id="KW-1133">Transmembrane helix</keyword>
<keyword evidence="5 7" id="KW-0472">Membrane</keyword>
<feature type="transmembrane region" description="Helical" evidence="7">
    <location>
        <begin position="487"/>
        <end position="509"/>
    </location>
</feature>
<keyword evidence="8" id="KW-1185">Reference proteome</keyword>
<accession>A0A8B8D049</accession>
<dbReference type="Gene3D" id="1.20.1730.10">
    <property type="entry name" value="Sodium/glucose cotransporter"/>
    <property type="match status" value="1"/>
</dbReference>
<feature type="transmembrane region" description="Helical" evidence="7">
    <location>
        <begin position="316"/>
        <end position="337"/>
    </location>
</feature>
<evidence type="ECO:0000256" key="3">
    <source>
        <dbReference type="ARBA" id="ARBA00022692"/>
    </source>
</evidence>
<dbReference type="OrthoDB" id="6132759at2759"/>
<dbReference type="InterPro" id="IPR018212">
    <property type="entry name" value="Na/solute_symporter_CS"/>
</dbReference>
<comment type="similarity">
    <text evidence="2 6">Belongs to the sodium:solute symporter (SSF) (TC 2.A.21) family.</text>
</comment>
<dbReference type="RefSeq" id="XP_022320875.1">
    <property type="nucleotide sequence ID" value="XM_022465167.1"/>
</dbReference>
<dbReference type="InterPro" id="IPR038377">
    <property type="entry name" value="Na/Glc_symporter_sf"/>
</dbReference>
<feature type="transmembrane region" description="Helical" evidence="7">
    <location>
        <begin position="42"/>
        <end position="62"/>
    </location>
</feature>
<dbReference type="GeneID" id="111123075"/>
<feature type="transmembrane region" description="Helical" evidence="7">
    <location>
        <begin position="12"/>
        <end position="30"/>
    </location>
</feature>
<feature type="transmembrane region" description="Helical" evidence="7">
    <location>
        <begin position="425"/>
        <end position="444"/>
    </location>
</feature>
<dbReference type="GO" id="GO:0005412">
    <property type="term" value="F:D-glucose:sodium symporter activity"/>
    <property type="evidence" value="ECO:0007669"/>
    <property type="project" value="TreeGrafter"/>
</dbReference>
<dbReference type="Proteomes" id="UP000694844">
    <property type="component" value="Chromosome 3"/>
</dbReference>
<comment type="subcellular location">
    <subcellularLocation>
        <location evidence="1">Membrane</location>
        <topology evidence="1">Multi-pass membrane protein</topology>
    </subcellularLocation>
</comment>
<feature type="transmembrane region" description="Helical" evidence="7">
    <location>
        <begin position="633"/>
        <end position="653"/>
    </location>
</feature>
<reference evidence="9 10" key="1">
    <citation type="submission" date="2025-04" db="UniProtKB">
        <authorList>
            <consortium name="RefSeq"/>
        </authorList>
    </citation>
    <scope>IDENTIFICATION</scope>
    <source>
        <tissue evidence="9 10">Whole sample</tissue>
    </source>
</reference>
<feature type="transmembrane region" description="Helical" evidence="7">
    <location>
        <begin position="384"/>
        <end position="404"/>
    </location>
</feature>
<evidence type="ECO:0000256" key="1">
    <source>
        <dbReference type="ARBA" id="ARBA00004141"/>
    </source>
</evidence>
<feature type="transmembrane region" description="Helical" evidence="7">
    <location>
        <begin position="123"/>
        <end position="140"/>
    </location>
</feature>
<evidence type="ECO:0000256" key="4">
    <source>
        <dbReference type="ARBA" id="ARBA00022989"/>
    </source>
</evidence>
<feature type="transmembrane region" description="Helical" evidence="7">
    <location>
        <begin position="456"/>
        <end position="480"/>
    </location>
</feature>
<evidence type="ECO:0000256" key="7">
    <source>
        <dbReference type="SAM" id="Phobius"/>
    </source>
</evidence>
<dbReference type="InterPro" id="IPR001734">
    <property type="entry name" value="Na/solute_symporter"/>
</dbReference>
<dbReference type="GO" id="GO:0005886">
    <property type="term" value="C:plasma membrane"/>
    <property type="evidence" value="ECO:0007669"/>
    <property type="project" value="TreeGrafter"/>
</dbReference>
<dbReference type="AlphaFoldDB" id="A0A8B8D049"/>
<dbReference type="PANTHER" id="PTHR11819:SF195">
    <property type="entry name" value="SODIUM_GLUCOSE COTRANSPORTER 4"/>
    <property type="match status" value="1"/>
</dbReference>
<feature type="transmembrane region" description="Helical" evidence="7">
    <location>
        <begin position="191"/>
        <end position="215"/>
    </location>
</feature>
<keyword evidence="3 7" id="KW-0812">Transmembrane</keyword>